<dbReference type="PROSITE" id="PS00211">
    <property type="entry name" value="ABC_TRANSPORTER_1"/>
    <property type="match status" value="1"/>
</dbReference>
<comment type="subcellular location">
    <subcellularLocation>
        <location evidence="1">Cell membrane</location>
        <topology evidence="1">Multi-pass membrane protein</topology>
    </subcellularLocation>
</comment>
<dbReference type="Pfam" id="PF00005">
    <property type="entry name" value="ABC_tran"/>
    <property type="match status" value="1"/>
</dbReference>
<reference evidence="12 13" key="1">
    <citation type="journal article" date="2008" name="Int. J. Syst. Evol. Microbiol.">
        <title>Description of Roseateles aquatilis sp. nov. and Roseateles terrae sp. nov., in the class Betaproteobacteria, and emended description of the genus Roseateles.</title>
        <authorList>
            <person name="Gomila M."/>
            <person name="Bowien B."/>
            <person name="Falsen E."/>
            <person name="Moore E.R."/>
            <person name="Lalucat J."/>
        </authorList>
    </citation>
    <scope>NUCLEOTIDE SEQUENCE [LARGE SCALE GENOMIC DNA]</scope>
    <source>
        <strain evidence="12 13">CCUG 48205</strain>
    </source>
</reference>
<evidence type="ECO:0000259" key="10">
    <source>
        <dbReference type="PROSITE" id="PS50893"/>
    </source>
</evidence>
<dbReference type="GO" id="GO:0016887">
    <property type="term" value="F:ATP hydrolysis activity"/>
    <property type="evidence" value="ECO:0007669"/>
    <property type="project" value="InterPro"/>
</dbReference>
<keyword evidence="7 9" id="KW-0472">Membrane</keyword>
<dbReference type="InterPro" id="IPR027417">
    <property type="entry name" value="P-loop_NTPase"/>
</dbReference>
<dbReference type="GO" id="GO:0140359">
    <property type="term" value="F:ABC-type transporter activity"/>
    <property type="evidence" value="ECO:0007669"/>
    <property type="project" value="InterPro"/>
</dbReference>
<dbReference type="GO" id="GO:0015833">
    <property type="term" value="P:peptide transport"/>
    <property type="evidence" value="ECO:0007669"/>
    <property type="project" value="InterPro"/>
</dbReference>
<evidence type="ECO:0000256" key="1">
    <source>
        <dbReference type="ARBA" id="ARBA00004651"/>
    </source>
</evidence>
<evidence type="ECO:0000313" key="13">
    <source>
        <dbReference type="Proteomes" id="UP000197468"/>
    </source>
</evidence>
<dbReference type="InterPro" id="IPR003593">
    <property type="entry name" value="AAA+_ATPase"/>
</dbReference>
<dbReference type="GO" id="GO:0005886">
    <property type="term" value="C:plasma membrane"/>
    <property type="evidence" value="ECO:0007669"/>
    <property type="project" value="UniProtKB-SubCell"/>
</dbReference>
<dbReference type="PROSITE" id="PS50929">
    <property type="entry name" value="ABC_TM1F"/>
    <property type="match status" value="1"/>
</dbReference>
<evidence type="ECO:0000256" key="6">
    <source>
        <dbReference type="ARBA" id="ARBA00022989"/>
    </source>
</evidence>
<dbReference type="InterPro" id="IPR003439">
    <property type="entry name" value="ABC_transporter-like_ATP-bd"/>
</dbReference>
<keyword evidence="5" id="KW-0067">ATP-binding</keyword>
<keyword evidence="2" id="KW-1003">Cell membrane</keyword>
<feature type="transmembrane region" description="Helical" evidence="9">
    <location>
        <begin position="229"/>
        <end position="253"/>
    </location>
</feature>
<dbReference type="Gene3D" id="3.40.50.300">
    <property type="entry name" value="P-loop containing nucleotide triphosphate hydrolases"/>
    <property type="match status" value="1"/>
</dbReference>
<dbReference type="InterPro" id="IPR017871">
    <property type="entry name" value="ABC_transporter-like_CS"/>
</dbReference>
<dbReference type="InterPro" id="IPR036640">
    <property type="entry name" value="ABC1_TM_sf"/>
</dbReference>
<gene>
    <name evidence="12" type="ORF">CDN99_10875</name>
</gene>
<comment type="caution">
    <text evidence="12">The sequence shown here is derived from an EMBL/GenBank/DDBJ whole genome shotgun (WGS) entry which is preliminary data.</text>
</comment>
<dbReference type="NCBIfam" id="TIGR01194">
    <property type="entry name" value="cyc_pep_trnsptr"/>
    <property type="match status" value="1"/>
</dbReference>
<dbReference type="EMBL" id="NIOF01000004">
    <property type="protein sequence ID" value="OWQ90687.1"/>
    <property type="molecule type" value="Genomic_DNA"/>
</dbReference>
<feature type="transmembrane region" description="Helical" evidence="9">
    <location>
        <begin position="265"/>
        <end position="284"/>
    </location>
</feature>
<evidence type="ECO:0000256" key="8">
    <source>
        <dbReference type="SAM" id="MobiDB-lite"/>
    </source>
</evidence>
<keyword evidence="6 9" id="KW-1133">Transmembrane helix</keyword>
<dbReference type="InterPro" id="IPR011527">
    <property type="entry name" value="ABC1_TM_dom"/>
</dbReference>
<dbReference type="GO" id="GO:1904680">
    <property type="term" value="F:peptide transmembrane transporter activity"/>
    <property type="evidence" value="ECO:0007669"/>
    <property type="project" value="InterPro"/>
</dbReference>
<organism evidence="12 13">
    <name type="scientific">Roseateles aquatilis</name>
    <dbReference type="NCBI Taxonomy" id="431061"/>
    <lineage>
        <taxon>Bacteria</taxon>
        <taxon>Pseudomonadati</taxon>
        <taxon>Pseudomonadota</taxon>
        <taxon>Betaproteobacteria</taxon>
        <taxon>Burkholderiales</taxon>
        <taxon>Sphaerotilaceae</taxon>
        <taxon>Roseateles</taxon>
    </lineage>
</organism>
<dbReference type="CDD" id="cd03228">
    <property type="entry name" value="ABCC_MRP_Like"/>
    <property type="match status" value="1"/>
</dbReference>
<accession>A0A246JDW0</accession>
<dbReference type="InterPro" id="IPR005898">
    <property type="entry name" value="Cyc_pep_transpt_SyrD/YojI"/>
</dbReference>
<dbReference type="PANTHER" id="PTHR24221:SF654">
    <property type="entry name" value="ATP-BINDING CASSETTE SUB-FAMILY B MEMBER 6"/>
    <property type="match status" value="1"/>
</dbReference>
<feature type="region of interest" description="Disordered" evidence="8">
    <location>
        <begin position="534"/>
        <end position="584"/>
    </location>
</feature>
<dbReference type="InterPro" id="IPR039421">
    <property type="entry name" value="Type_1_exporter"/>
</dbReference>
<keyword evidence="4" id="KW-0547">Nucleotide-binding</keyword>
<dbReference type="SMART" id="SM00382">
    <property type="entry name" value="AAA"/>
    <property type="match status" value="1"/>
</dbReference>
<evidence type="ECO:0000256" key="3">
    <source>
        <dbReference type="ARBA" id="ARBA00022692"/>
    </source>
</evidence>
<dbReference type="GO" id="GO:0034040">
    <property type="term" value="F:ATPase-coupled lipid transmembrane transporter activity"/>
    <property type="evidence" value="ECO:0007669"/>
    <property type="project" value="TreeGrafter"/>
</dbReference>
<evidence type="ECO:0000313" key="12">
    <source>
        <dbReference type="EMBL" id="OWQ90687.1"/>
    </source>
</evidence>
<evidence type="ECO:0000256" key="5">
    <source>
        <dbReference type="ARBA" id="ARBA00022840"/>
    </source>
</evidence>
<feature type="transmembrane region" description="Helical" evidence="9">
    <location>
        <begin position="48"/>
        <end position="70"/>
    </location>
</feature>
<feature type="compositionally biased region" description="Low complexity" evidence="8">
    <location>
        <begin position="538"/>
        <end position="567"/>
    </location>
</feature>
<evidence type="ECO:0000259" key="11">
    <source>
        <dbReference type="PROSITE" id="PS50929"/>
    </source>
</evidence>
<feature type="domain" description="ABC transporter" evidence="10">
    <location>
        <begin position="325"/>
        <end position="554"/>
    </location>
</feature>
<keyword evidence="3 9" id="KW-0812">Transmembrane</keyword>
<proteinExistence type="predicted"/>
<dbReference type="OrthoDB" id="9760776at2"/>
<feature type="transmembrane region" description="Helical" evidence="9">
    <location>
        <begin position="119"/>
        <end position="141"/>
    </location>
</feature>
<evidence type="ECO:0000256" key="2">
    <source>
        <dbReference type="ARBA" id="ARBA00022475"/>
    </source>
</evidence>
<dbReference type="PANTHER" id="PTHR24221">
    <property type="entry name" value="ATP-BINDING CASSETTE SUB-FAMILY B"/>
    <property type="match status" value="1"/>
</dbReference>
<keyword evidence="13" id="KW-1185">Reference proteome</keyword>
<sequence length="584" mass="63687">MLSYLIRQSRLLLWAAGLASVASGICSVLVVAQINAALTQDDADRGALAWRFAAAALGAMLSQMVASVMFERLSQRAHAELRRFISARVLAADYRRLEELGAPKVQSALSEHSARVADFFVSFPTILVNAIIVAGCMVYMAWLSWSVFAAAVVVIGLGSLGYHLAHLRAIRHLDTAAKEQDRLFDHFRSLVDGAKELRLNAAKRRHFADAVLGDSIETVRRERAVGMSVFVLSASWGNFLIYGFIGLVLFALVGDVPDRVKVMTGFALVFVYMVAPLETLLLCLPKANLARVSGARIDEITRQLERIEPQTTLATPAAPRTFRSVRLSGVGHRYFHEGANEIFALGPVHLSFRPGEITFLVGGNGSGKTSLAKLLAGLYRPDRGAIVLDGHPVGDADRDDYRQLFSAIFSDFHLFEQLLDGASPDLDDRGNRLLEKLLLDGKVQVKGGAFTTRQLSQGQRKRLALVVSYLEDRPFLVFDEWAADQDPLFKEVFYRELLPELRARGKCVLVISHDDRYFHLADRIVRMEDGQVVAGGDAPETAPENAPENALENPAAIAPRAEAAGEVGARGVGGTASAANQAAD</sequence>
<dbReference type="SUPFAM" id="SSF52540">
    <property type="entry name" value="P-loop containing nucleoside triphosphate hydrolases"/>
    <property type="match status" value="1"/>
</dbReference>
<dbReference type="SUPFAM" id="SSF90123">
    <property type="entry name" value="ABC transporter transmembrane region"/>
    <property type="match status" value="1"/>
</dbReference>
<evidence type="ECO:0000256" key="4">
    <source>
        <dbReference type="ARBA" id="ARBA00022741"/>
    </source>
</evidence>
<dbReference type="PROSITE" id="PS50893">
    <property type="entry name" value="ABC_TRANSPORTER_2"/>
    <property type="match status" value="1"/>
</dbReference>
<evidence type="ECO:0000256" key="7">
    <source>
        <dbReference type="ARBA" id="ARBA00023136"/>
    </source>
</evidence>
<dbReference type="RefSeq" id="WP_088384894.1">
    <property type="nucleotide sequence ID" value="NZ_NIOF01000004.1"/>
</dbReference>
<dbReference type="GO" id="GO:0005524">
    <property type="term" value="F:ATP binding"/>
    <property type="evidence" value="ECO:0007669"/>
    <property type="project" value="UniProtKB-KW"/>
</dbReference>
<dbReference type="AlphaFoldDB" id="A0A246JDW0"/>
<feature type="transmembrane region" description="Helical" evidence="9">
    <location>
        <begin position="147"/>
        <end position="165"/>
    </location>
</feature>
<name>A0A246JDW0_9BURK</name>
<dbReference type="Proteomes" id="UP000197468">
    <property type="component" value="Unassembled WGS sequence"/>
</dbReference>
<feature type="domain" description="ABC transmembrane type-1" evidence="11">
    <location>
        <begin position="11"/>
        <end position="280"/>
    </location>
</feature>
<evidence type="ECO:0000256" key="9">
    <source>
        <dbReference type="SAM" id="Phobius"/>
    </source>
</evidence>
<protein>
    <submittedName>
        <fullName evidence="12">Peptide ABC transporter</fullName>
    </submittedName>
</protein>
<dbReference type="Gene3D" id="1.20.1560.10">
    <property type="entry name" value="ABC transporter type 1, transmembrane domain"/>
    <property type="match status" value="1"/>
</dbReference>